<organism evidence="1 2">
    <name type="scientific">Jatropha curcas</name>
    <name type="common">Barbados nut</name>
    <dbReference type="NCBI Taxonomy" id="180498"/>
    <lineage>
        <taxon>Eukaryota</taxon>
        <taxon>Viridiplantae</taxon>
        <taxon>Streptophyta</taxon>
        <taxon>Embryophyta</taxon>
        <taxon>Tracheophyta</taxon>
        <taxon>Spermatophyta</taxon>
        <taxon>Magnoliopsida</taxon>
        <taxon>eudicotyledons</taxon>
        <taxon>Gunneridae</taxon>
        <taxon>Pentapetalae</taxon>
        <taxon>rosids</taxon>
        <taxon>fabids</taxon>
        <taxon>Malpighiales</taxon>
        <taxon>Euphorbiaceae</taxon>
        <taxon>Crotonoideae</taxon>
        <taxon>Jatropheae</taxon>
        <taxon>Jatropha</taxon>
    </lineage>
</organism>
<gene>
    <name evidence="1" type="ORF">JCGZ_16209</name>
</gene>
<evidence type="ECO:0000313" key="1">
    <source>
        <dbReference type="EMBL" id="KDP30644.1"/>
    </source>
</evidence>
<dbReference type="Proteomes" id="UP000027138">
    <property type="component" value="Unassembled WGS sequence"/>
</dbReference>
<name>A0A067KFN5_JATCU</name>
<dbReference type="EMBL" id="KK914656">
    <property type="protein sequence ID" value="KDP30644.1"/>
    <property type="molecule type" value="Genomic_DNA"/>
</dbReference>
<evidence type="ECO:0000313" key="2">
    <source>
        <dbReference type="Proteomes" id="UP000027138"/>
    </source>
</evidence>
<reference evidence="1 2" key="1">
    <citation type="journal article" date="2014" name="PLoS ONE">
        <title>Global Analysis of Gene Expression Profiles in Physic Nut (Jatropha curcas L.) Seedlings Exposed to Salt Stress.</title>
        <authorList>
            <person name="Zhang L."/>
            <person name="Zhang C."/>
            <person name="Wu P."/>
            <person name="Chen Y."/>
            <person name="Li M."/>
            <person name="Jiang H."/>
            <person name="Wu G."/>
        </authorList>
    </citation>
    <scope>NUCLEOTIDE SEQUENCE [LARGE SCALE GENOMIC DNA]</scope>
    <source>
        <strain evidence="2">cv. GZQX0401</strain>
        <tissue evidence="1">Young leaves</tissue>
    </source>
</reference>
<accession>A0A067KFN5</accession>
<proteinExistence type="predicted"/>
<dbReference type="AlphaFoldDB" id="A0A067KFN5"/>
<protein>
    <submittedName>
        <fullName evidence="1">Uncharacterized protein</fullName>
    </submittedName>
</protein>
<sequence>MAGSSTDSFTEEFYAHYSSVTRDQFAYGAWLQFDNQCSNNVSDKRLLLEVDVLNGGQRNRGDGPISMESEQAGFGGFDSQYTNLNPNVYKQRVNDVENVTSY</sequence>
<keyword evidence="2" id="KW-1185">Reference proteome</keyword>